<dbReference type="InterPro" id="IPR035979">
    <property type="entry name" value="RBD_domain_sf"/>
</dbReference>
<reference evidence="5" key="2">
    <citation type="submission" date="2023-01" db="EMBL/GenBank/DDBJ databases">
        <title>Human gut microbiome strain richness.</title>
        <authorList>
            <person name="Chen-Liaw A."/>
        </authorList>
    </citation>
    <scope>NUCLEOTIDE SEQUENCE</scope>
    <source>
        <strain evidence="5">RTP21484st1_B7_RTP21484_190118</strain>
    </source>
</reference>
<dbReference type="InterPro" id="IPR000504">
    <property type="entry name" value="RRM_dom"/>
</dbReference>
<dbReference type="Pfam" id="PF00076">
    <property type="entry name" value="RRM_1"/>
    <property type="match status" value="1"/>
</dbReference>
<evidence type="ECO:0000256" key="1">
    <source>
        <dbReference type="ARBA" id="ARBA00022884"/>
    </source>
</evidence>
<dbReference type="GeneID" id="61276486"/>
<proteinExistence type="predicted"/>
<comment type="caution">
    <text evidence="5">The sequence shown here is derived from an EMBL/GenBank/DDBJ whole genome shotgun (WGS) entry which is preliminary data.</text>
</comment>
<evidence type="ECO:0000313" key="4">
    <source>
        <dbReference type="EMBL" id="MCG4958663.1"/>
    </source>
</evidence>
<dbReference type="SUPFAM" id="SSF54928">
    <property type="entry name" value="RNA-binding domain, RBD"/>
    <property type="match status" value="1"/>
</dbReference>
<keyword evidence="1" id="KW-0694">RNA-binding</keyword>
<dbReference type="RefSeq" id="WP_013613413.1">
    <property type="nucleotide sequence ID" value="NZ_BAABYK010000001.1"/>
</dbReference>
<dbReference type="Proteomes" id="UP001212263">
    <property type="component" value="Unassembled WGS sequence"/>
</dbReference>
<evidence type="ECO:0000313" key="5">
    <source>
        <dbReference type="EMBL" id="MDB9221894.1"/>
    </source>
</evidence>
<dbReference type="InterPro" id="IPR052462">
    <property type="entry name" value="SLIRP/GR-RBP-like"/>
</dbReference>
<organism evidence="5 6">
    <name type="scientific">Odoribacter splanchnicus</name>
    <dbReference type="NCBI Taxonomy" id="28118"/>
    <lineage>
        <taxon>Bacteria</taxon>
        <taxon>Pseudomonadati</taxon>
        <taxon>Bacteroidota</taxon>
        <taxon>Bacteroidia</taxon>
        <taxon>Bacteroidales</taxon>
        <taxon>Odoribacteraceae</taxon>
        <taxon>Odoribacter</taxon>
    </lineage>
</organism>
<dbReference type="PANTHER" id="PTHR48027">
    <property type="entry name" value="HETEROGENEOUS NUCLEAR RIBONUCLEOPROTEIN 87F-RELATED"/>
    <property type="match status" value="1"/>
</dbReference>
<dbReference type="EMBL" id="JAQMRD010000002">
    <property type="protein sequence ID" value="MDB9221894.1"/>
    <property type="molecule type" value="Genomic_DNA"/>
</dbReference>
<dbReference type="Proteomes" id="UP001199750">
    <property type="component" value="Unassembled WGS sequence"/>
</dbReference>
<dbReference type="Gene3D" id="3.30.70.330">
    <property type="match status" value="1"/>
</dbReference>
<evidence type="ECO:0000313" key="6">
    <source>
        <dbReference type="Proteomes" id="UP001212263"/>
    </source>
</evidence>
<feature type="compositionally biased region" description="Basic and acidic residues" evidence="2">
    <location>
        <begin position="95"/>
        <end position="104"/>
    </location>
</feature>
<reference evidence="4" key="1">
    <citation type="submission" date="2022-01" db="EMBL/GenBank/DDBJ databases">
        <title>Collection of gut derived symbiotic bacterial strains cultured from healthy donors.</title>
        <authorList>
            <person name="Lin H."/>
            <person name="Kohout C."/>
            <person name="Waligurski E."/>
            <person name="Pamer E.G."/>
        </authorList>
    </citation>
    <scope>NUCLEOTIDE SEQUENCE</scope>
    <source>
        <strain evidence="4">DFI.1.149</strain>
    </source>
</reference>
<dbReference type="AlphaFoldDB" id="A0AAW6FF73"/>
<gene>
    <name evidence="4" type="ORF">L0P03_02185</name>
    <name evidence="5" type="ORF">PN645_02610</name>
</gene>
<dbReference type="InterPro" id="IPR012677">
    <property type="entry name" value="Nucleotide-bd_a/b_plait_sf"/>
</dbReference>
<protein>
    <submittedName>
        <fullName evidence="5">RNA-binding protein</fullName>
    </submittedName>
</protein>
<dbReference type="EMBL" id="JAKNDN010000003">
    <property type="protein sequence ID" value="MCG4958663.1"/>
    <property type="molecule type" value="Genomic_DNA"/>
</dbReference>
<feature type="domain" description="RRM" evidence="3">
    <location>
        <begin position="1"/>
        <end position="79"/>
    </location>
</feature>
<dbReference type="PROSITE" id="PS50102">
    <property type="entry name" value="RRM"/>
    <property type="match status" value="1"/>
</dbReference>
<evidence type="ECO:0000259" key="3">
    <source>
        <dbReference type="PROSITE" id="PS50102"/>
    </source>
</evidence>
<accession>A0AAW6FF73</accession>
<sequence>MNIFVAKMSSATTGDDLATLFGEFGTVSSAKVIMDKETGNSKCFGFVEMEDETEGMNAINALNESEFQGRKIVVKKARPREEGENRGHRSFSPRGGERRFNPNH</sequence>
<dbReference type="SMART" id="SM00360">
    <property type="entry name" value="RRM"/>
    <property type="match status" value="1"/>
</dbReference>
<evidence type="ECO:0000256" key="2">
    <source>
        <dbReference type="SAM" id="MobiDB-lite"/>
    </source>
</evidence>
<feature type="region of interest" description="Disordered" evidence="2">
    <location>
        <begin position="77"/>
        <end position="104"/>
    </location>
</feature>
<name>A0AAW6FF73_9BACT</name>
<dbReference type="GO" id="GO:0003723">
    <property type="term" value="F:RNA binding"/>
    <property type="evidence" value="ECO:0007669"/>
    <property type="project" value="UniProtKB-KW"/>
</dbReference>